<evidence type="ECO:0000313" key="9">
    <source>
        <dbReference type="Proteomes" id="UP000045175"/>
    </source>
</evidence>
<keyword evidence="7" id="KW-1185">Reference proteome</keyword>
<sequence>MLAVVLTGASSGIGLECAKALLQKGYRVYALSRQATGVEDLKHPHCVRLDCDLQDEGQIEKATQTILAQEKELFALINNAGYGIFGALEEQPIKEARALFETNLFSVGALCSKLLPLLRASAGLQASQRLAPKIINVASSAGRSTTLFLGWYHASKYALEAYSDCLRAELLGLGVQVVLIEPGAIKTKWDAGLTNALKPNSPYALELEKTHAYFQKTYENASPASLVATTILKALESKHPKTRYLVGKKAHLLVWAKALLPDKIYDRILRQEILK</sequence>
<dbReference type="Proteomes" id="UP000045175">
    <property type="component" value="Unassembled WGS sequence"/>
</dbReference>
<evidence type="ECO:0000313" key="5">
    <source>
        <dbReference type="EMBL" id="CRF42041.1"/>
    </source>
</evidence>
<evidence type="ECO:0000313" key="6">
    <source>
        <dbReference type="EMBL" id="CRF43593.1"/>
    </source>
</evidence>
<dbReference type="EMBL" id="CDMN01000005">
    <property type="protein sequence ID" value="CRF43593.1"/>
    <property type="molecule type" value="Genomic_DNA"/>
</dbReference>
<dbReference type="AlphaFoldDB" id="A0A0K2X7M3"/>
<evidence type="ECO:0000256" key="3">
    <source>
        <dbReference type="RuleBase" id="RU000363"/>
    </source>
</evidence>
<dbReference type="Proteomes" id="UP000041394">
    <property type="component" value="Unassembled WGS sequence"/>
</dbReference>
<protein>
    <submittedName>
        <fullName evidence="5">Short chain dehydrogenase</fullName>
    </submittedName>
</protein>
<keyword evidence="2" id="KW-0560">Oxidoreductase</keyword>
<dbReference type="InterPro" id="IPR036291">
    <property type="entry name" value="NAD(P)-bd_dom_sf"/>
</dbReference>
<dbReference type="CDD" id="cd05374">
    <property type="entry name" value="17beta-HSD-like_SDR_c"/>
    <property type="match status" value="1"/>
</dbReference>
<dbReference type="EMBL" id="CDMH01000006">
    <property type="protein sequence ID" value="CRF42041.1"/>
    <property type="molecule type" value="Genomic_DNA"/>
</dbReference>
<organism evidence="5 9">
    <name type="scientific">Helicobacter ailurogastricus</name>
    <dbReference type="NCBI Taxonomy" id="1578720"/>
    <lineage>
        <taxon>Bacteria</taxon>
        <taxon>Pseudomonadati</taxon>
        <taxon>Campylobacterota</taxon>
        <taxon>Epsilonproteobacteria</taxon>
        <taxon>Campylobacterales</taxon>
        <taxon>Helicobacteraceae</taxon>
        <taxon>Helicobacter</taxon>
    </lineage>
</organism>
<dbReference type="InterPro" id="IPR002347">
    <property type="entry name" value="SDR_fam"/>
</dbReference>
<dbReference type="Proteomes" id="UP000038622">
    <property type="component" value="Unassembled WGS sequence"/>
</dbReference>
<dbReference type="SUPFAM" id="SSF51735">
    <property type="entry name" value="NAD(P)-binding Rossmann-fold domains"/>
    <property type="match status" value="1"/>
</dbReference>
<dbReference type="PANTHER" id="PTHR43976:SF16">
    <property type="entry name" value="SHORT-CHAIN DEHYDROGENASE_REDUCTASE FAMILY PROTEIN"/>
    <property type="match status" value="1"/>
</dbReference>
<dbReference type="STRING" id="1578720.HAL011_11360"/>
<gene>
    <name evidence="4" type="ORF">HAL011_11360</name>
    <name evidence="5" type="ORF">HAL013_01900</name>
    <name evidence="6" type="ORF">HAL09_01390</name>
</gene>
<dbReference type="PANTHER" id="PTHR43976">
    <property type="entry name" value="SHORT CHAIN DEHYDROGENASE"/>
    <property type="match status" value="1"/>
</dbReference>
<evidence type="ECO:0000313" key="8">
    <source>
        <dbReference type="Proteomes" id="UP000041394"/>
    </source>
</evidence>
<proteinExistence type="inferred from homology"/>
<dbReference type="Gene3D" id="3.40.50.720">
    <property type="entry name" value="NAD(P)-binding Rossmann-like Domain"/>
    <property type="match status" value="1"/>
</dbReference>
<evidence type="ECO:0000313" key="7">
    <source>
        <dbReference type="Proteomes" id="UP000038622"/>
    </source>
</evidence>
<reference evidence="8 9" key="3">
    <citation type="submission" date="2014-12" db="EMBL/GenBank/DDBJ databases">
        <authorList>
            <person name="Jaenicke S."/>
        </authorList>
    </citation>
    <scope>NUCLEOTIDE SEQUENCE [LARGE SCALE GENOMIC DNA]</scope>
</reference>
<dbReference type="EMBL" id="CDML01000038">
    <property type="protein sequence ID" value="CRF41342.1"/>
    <property type="molecule type" value="Genomic_DNA"/>
</dbReference>
<dbReference type="PRINTS" id="PR00081">
    <property type="entry name" value="GDHRDH"/>
</dbReference>
<dbReference type="Pfam" id="PF00106">
    <property type="entry name" value="adh_short"/>
    <property type="match status" value="1"/>
</dbReference>
<evidence type="ECO:0000256" key="2">
    <source>
        <dbReference type="ARBA" id="ARBA00023002"/>
    </source>
</evidence>
<reference evidence="5" key="1">
    <citation type="submission" date="2014-12" db="EMBL/GenBank/DDBJ databases">
        <title>Whole genome sequences of four Staphylococcus schleiferi canine isolates.</title>
        <authorList>
            <person name="Misic A.M."/>
            <person name="Cain C."/>
            <person name="Morris D.O."/>
            <person name="Rankin S."/>
            <person name="Beiting D."/>
        </authorList>
    </citation>
    <scope>NUCLEOTIDE SEQUENCE</scope>
    <source>
        <strain evidence="4">ASB11</strain>
        <strain evidence="5">ASB13</strain>
        <strain evidence="6">ASB9</strain>
    </source>
</reference>
<dbReference type="PRINTS" id="PR00080">
    <property type="entry name" value="SDRFAMILY"/>
</dbReference>
<dbReference type="InterPro" id="IPR051911">
    <property type="entry name" value="SDR_oxidoreductase"/>
</dbReference>
<reference evidence="7" key="2">
    <citation type="submission" date="2014-12" db="EMBL/GenBank/DDBJ databases">
        <authorList>
            <person name="Smet A."/>
        </authorList>
    </citation>
    <scope>NUCLEOTIDE SEQUENCE [LARGE SCALE GENOMIC DNA]</scope>
</reference>
<comment type="similarity">
    <text evidence="1 3">Belongs to the short-chain dehydrogenases/reductases (SDR) family.</text>
</comment>
<evidence type="ECO:0000256" key="1">
    <source>
        <dbReference type="ARBA" id="ARBA00006484"/>
    </source>
</evidence>
<name>A0A0K2X7M3_9HELI</name>
<accession>A0A0K2X7M3</accession>
<dbReference type="RefSeq" id="WP_053940720.1">
    <property type="nucleotide sequence ID" value="NZ_BSCV01000013.1"/>
</dbReference>
<dbReference type="GO" id="GO:0016491">
    <property type="term" value="F:oxidoreductase activity"/>
    <property type="evidence" value="ECO:0007669"/>
    <property type="project" value="UniProtKB-KW"/>
</dbReference>
<evidence type="ECO:0000313" key="4">
    <source>
        <dbReference type="EMBL" id="CRF41342.1"/>
    </source>
</evidence>